<feature type="transmembrane region" description="Helical" evidence="6">
    <location>
        <begin position="1097"/>
        <end position="1125"/>
    </location>
</feature>
<evidence type="ECO:0000256" key="7">
    <source>
        <dbReference type="SAM" id="MobiDB-lite"/>
    </source>
</evidence>
<feature type="transmembrane region" description="Helical" evidence="6">
    <location>
        <begin position="1184"/>
        <end position="1204"/>
    </location>
</feature>
<evidence type="ECO:0000256" key="5">
    <source>
        <dbReference type="ARBA" id="ARBA00023136"/>
    </source>
</evidence>
<feature type="transmembrane region" description="Helical" evidence="6">
    <location>
        <begin position="36"/>
        <end position="53"/>
    </location>
</feature>
<evidence type="ECO:0000313" key="10">
    <source>
        <dbReference type="Proteomes" id="UP001221898"/>
    </source>
</evidence>
<comment type="similarity">
    <text evidence="2 6">Belongs to the pecanex family.</text>
</comment>
<sequence length="2274" mass="247220">MGSQALQILRQGVWASLTGGWYVDPHQSTFSNCFHLYLWIFLLAFPFLLYMALPSSMVVAGVYCLVVAVFFTAIKAVNFRLHTMFDLGEIVEKRQASLTAEALRVEEVDEGGDHNRHQHRDSGGGVEMTVFRKVNSTPPVRCSSQHSLFGLNQVSEFLPQLDDTGGSKDIKDLMREQGSNNVIVTSAHRDILRHRSQDTIRGASMVQSCLAVALANDFPGLMGVGRSDGGGLWGRQGEGDDKEQADCAGRSALSQGSPQGECLRGYSPLGPSGESGSLGDAPLSPLIKSSLSEELSENLLGLGLDPGAFAPGADHLPGSRAGIAMAAGSTDSCFSGGGAATDRETLSTVSSYRSEKTDSTQLESPSLSLPRPGPPGAAPSALPSGPEPAAGPAERAGGGSDTDDLSDSELLRSPSKELSLGPELDRTLVEGEGVSALSPELPQPPPLQDSSPSSSGRSEACDPDRGVPLPPLPPPRQASSVPAGLALGLGCSDPALPITPPPFLLSDQPQQAQQVVRPKDLKLLRSAAGAGGVGHRPGRRKTPRKRGGAGTGSFDCGSYRRHHNRGQHRDYIPVRSRLATKAYSESLFEDSSDEDDGSEGSDLSGASSLGSQRRYSSDDDSSSSTSCYSPDSAGMQAPPPSGTPLPNPREGEDSDSVGPSHSRGAQRSASTASAKTHARVLSMDGAGGGHTNAGSLVSVPAPSVPAPRPLTVSKSDLEARTAHLEGFPGAHHRLDSQGGSWAGNQTGWRAGELVEEGAVGGAMAPEEGGKRDSVSSVKRTQAIRRRHNAGSNPTPPPSAMGSPPSLQDLQRTRTSSHSRALTLPSALQFASSLLLPRGGVHEASTFDDTSEGAVHYFYDESGVKRSYTFGPSGGGYEDPVQERERERQSQSSSFTSADVQEGAPVLSMPSIAGVQGPGCPPGNAVLCGSVGATGKIPEFDLENESVHESQENTLMIEEKAKPKQYYRFWVLPGKWLRVRYDRLALLALLDRNRRVVENVFAVALASMVAFLGFLLLLQGFFRDIWVFQFCLVIASCQYSLLKSVQPDAASPMHGHNWIIVYSRPVYFCLCCGLIWLFDLAGNSSSLQPFTLYGVTFFSSHFLLCARDVLIVFTLCFPVIFLFGLLPQVNTFLMCLLEQVDMHIFGGTATTSPLSSLYSLLRSVLVAALLYGFCLGAIHAPWEELHVPVLFSVFCGLLLALSYHLSRQSSDPTVLWSLIRSRFFPELDGRSPEEPPLEIKDPLPEKLRSSVRETLHSDLVMCPLMAVITFAISASTVFIALQPALSIVLYVLAGVVGFLTHYLLPQLRKQLPWFCLAHPVLRSREYCQFEVRDAAQLMWFEKLYAWLQCVEKYFIYPAVILNSLTTEARAVGMHLEKPGLYSRSLFISLAGMKLLRSSFCTPSLQYVTLFFTALFFHFDYPRFSETFLLDYYFMSILFSKLWDLLYKLRFVLTYIAPWQITWGSAFHAFAQPFAVPHSAMLFIQAVFSALFSTPLNPVLGSAVFVTSYTRPVKFWERDYNTKRVDHSNTRLATQLDRNPGADDNNLNSIFYEHLTRSLQHSLCGDLLLGRWGNYSTGDCFILASDYLNALVHIIEIGNGLVTFQLRGLEFRGTYCQQREVEAITEGVEEDEGCCCCEPGHLPHVLSFNAAFGQRWLAWEVAATKYVLEGYSISDNNAASMLQVFDLRKILITYYVKSIIYYVSRSSKLEEWLTNEAVQDALRPCQAPTYVDSDPTFNLNIDEDYDHRAAGITPCTFCTVYLDWIQYCNSRRQAPVESERESPLVTLCFGLCILGRRALGTASHSMSASLEPFLYGLHALFKGDFRITSPRDEWVFADMDLLNRVVAPGVRMSLKLHQDHFTSPDEYEDPVVLYDAITANEEKMLISHEGDPVWRSAILANMPSLLALRHVMDDGSDEYKIIMLNKRFLSFRVIKVNRECVRGLWAGQQQELVFLRNRNPERGSIQNAKQALRNMINSSCDQPIGYPIYVSPLTTSYAGGHAQLRSVWGGPVSPHNIYTWFISSWDRLQKGCGAGCNSGGNIEDSDCGGGSSSIANNPAGHPPQALPMHGSMPPALPQSHLTTIQPPLGTDNPLGPSWPLHPQPLPLALLSQSEGRREPGLVNSLQRTSSIQGLLGQHLSGSQLSFSSSVALSAADRFCAGSMQDCPGPPPPLRGPQRSGLGLGLGAGGLPYEGLYGKWSLSGRKGFNGPAAVDGDVTAPQIVRTQPPTQAPHPEVSPAAEPTGTTLPSDATPLAPGEPLPPREQTTELPLLEHLR</sequence>
<feature type="compositionally biased region" description="Polar residues" evidence="7">
    <location>
        <begin position="807"/>
        <end position="819"/>
    </location>
</feature>
<comment type="subcellular location">
    <subcellularLocation>
        <location evidence="1 6">Membrane</location>
        <topology evidence="1 6">Multi-pass membrane protein</topology>
    </subcellularLocation>
</comment>
<feature type="region of interest" description="Disordered" evidence="7">
    <location>
        <begin position="869"/>
        <end position="899"/>
    </location>
</feature>
<feature type="transmembrane region" description="Helical" evidence="6">
    <location>
        <begin position="999"/>
        <end position="1018"/>
    </location>
</feature>
<accession>A0AAD7SNE7</accession>
<feature type="transmembrane region" description="Helical" evidence="6">
    <location>
        <begin position="1286"/>
        <end position="1303"/>
    </location>
</feature>
<feature type="compositionally biased region" description="Low complexity" evidence="7">
    <location>
        <begin position="378"/>
        <end position="395"/>
    </location>
</feature>
<evidence type="ECO:0000256" key="2">
    <source>
        <dbReference type="ARBA" id="ARBA00010170"/>
    </source>
</evidence>
<feature type="compositionally biased region" description="Pro residues" evidence="7">
    <location>
        <begin position="637"/>
        <end position="647"/>
    </location>
</feature>
<feature type="compositionally biased region" description="Low complexity" evidence="7">
    <location>
        <begin position="600"/>
        <end position="611"/>
    </location>
</feature>
<dbReference type="Proteomes" id="UP001221898">
    <property type="component" value="Unassembled WGS sequence"/>
</dbReference>
<proteinExistence type="inferred from homology"/>
<dbReference type="PANTHER" id="PTHR12372:SF4">
    <property type="entry name" value="PECANEX-LIKE PROTEIN 3"/>
    <property type="match status" value="1"/>
</dbReference>
<dbReference type="InterPro" id="IPR007735">
    <property type="entry name" value="Pecanex_C"/>
</dbReference>
<feature type="region of interest" description="Disordered" evidence="7">
    <location>
        <begin position="334"/>
        <end position="711"/>
    </location>
</feature>
<evidence type="ECO:0000256" key="1">
    <source>
        <dbReference type="ARBA" id="ARBA00004141"/>
    </source>
</evidence>
<organism evidence="9 10">
    <name type="scientific">Aldrovandia affinis</name>
    <dbReference type="NCBI Taxonomy" id="143900"/>
    <lineage>
        <taxon>Eukaryota</taxon>
        <taxon>Metazoa</taxon>
        <taxon>Chordata</taxon>
        <taxon>Craniata</taxon>
        <taxon>Vertebrata</taxon>
        <taxon>Euteleostomi</taxon>
        <taxon>Actinopterygii</taxon>
        <taxon>Neopterygii</taxon>
        <taxon>Teleostei</taxon>
        <taxon>Notacanthiformes</taxon>
        <taxon>Halosauridae</taxon>
        <taxon>Aldrovandia</taxon>
    </lineage>
</organism>
<evidence type="ECO:0000259" key="8">
    <source>
        <dbReference type="Pfam" id="PF05041"/>
    </source>
</evidence>
<feature type="transmembrane region" description="Helical" evidence="6">
    <location>
        <begin position="1024"/>
        <end position="1044"/>
    </location>
</feature>
<evidence type="ECO:0000256" key="6">
    <source>
        <dbReference type="RuleBase" id="RU367089"/>
    </source>
</evidence>
<feature type="compositionally biased region" description="Polar residues" evidence="7">
    <location>
        <begin position="657"/>
        <end position="674"/>
    </location>
</feature>
<evidence type="ECO:0000256" key="3">
    <source>
        <dbReference type="ARBA" id="ARBA00022692"/>
    </source>
</evidence>
<feature type="transmembrane region" description="Helical" evidence="6">
    <location>
        <begin position="1258"/>
        <end position="1280"/>
    </location>
</feature>
<dbReference type="InterPro" id="IPR039797">
    <property type="entry name" value="Pecanex"/>
</dbReference>
<evidence type="ECO:0000313" key="9">
    <source>
        <dbReference type="EMBL" id="KAJ8405766.1"/>
    </source>
</evidence>
<feature type="compositionally biased region" description="Low complexity" evidence="7">
    <location>
        <begin position="622"/>
        <end position="632"/>
    </location>
</feature>
<feature type="region of interest" description="Disordered" evidence="7">
    <location>
        <begin position="2222"/>
        <end position="2274"/>
    </location>
</feature>
<feature type="compositionally biased region" description="Acidic residues" evidence="7">
    <location>
        <begin position="587"/>
        <end position="599"/>
    </location>
</feature>
<keyword evidence="5 6" id="KW-0472">Membrane</keyword>
<dbReference type="GO" id="GO:0016020">
    <property type="term" value="C:membrane"/>
    <property type="evidence" value="ECO:0007669"/>
    <property type="project" value="UniProtKB-SubCell"/>
</dbReference>
<keyword evidence="4 6" id="KW-1133">Transmembrane helix</keyword>
<feature type="domain" description="Pecanex C-terminal" evidence="8">
    <location>
        <begin position="1776"/>
        <end position="2000"/>
    </location>
</feature>
<comment type="caution">
    <text evidence="9">The sequence shown here is derived from an EMBL/GenBank/DDBJ whole genome shotgun (WGS) entry which is preliminary data.</text>
</comment>
<keyword evidence="10" id="KW-1185">Reference proteome</keyword>
<protein>
    <recommendedName>
        <fullName evidence="6">Pecanex-like protein</fullName>
    </recommendedName>
</protein>
<feature type="compositionally biased region" description="Basic residues" evidence="7">
    <location>
        <begin position="536"/>
        <end position="547"/>
    </location>
</feature>
<feature type="transmembrane region" description="Helical" evidence="6">
    <location>
        <begin position="1159"/>
        <end position="1178"/>
    </location>
</feature>
<feature type="region of interest" description="Disordered" evidence="7">
    <location>
        <begin position="762"/>
        <end position="819"/>
    </location>
</feature>
<dbReference type="EMBL" id="JAINUG010000046">
    <property type="protein sequence ID" value="KAJ8405766.1"/>
    <property type="molecule type" value="Genomic_DNA"/>
</dbReference>
<reference evidence="9" key="1">
    <citation type="journal article" date="2023" name="Science">
        <title>Genome structures resolve the early diversification of teleost fishes.</title>
        <authorList>
            <person name="Parey E."/>
            <person name="Louis A."/>
            <person name="Montfort J."/>
            <person name="Bouchez O."/>
            <person name="Roques C."/>
            <person name="Iampietro C."/>
            <person name="Lluch J."/>
            <person name="Castinel A."/>
            <person name="Donnadieu C."/>
            <person name="Desvignes T."/>
            <person name="Floi Bucao C."/>
            <person name="Jouanno E."/>
            <person name="Wen M."/>
            <person name="Mejri S."/>
            <person name="Dirks R."/>
            <person name="Jansen H."/>
            <person name="Henkel C."/>
            <person name="Chen W.J."/>
            <person name="Zahm M."/>
            <person name="Cabau C."/>
            <person name="Klopp C."/>
            <person name="Thompson A.W."/>
            <person name="Robinson-Rechavi M."/>
            <person name="Braasch I."/>
            <person name="Lecointre G."/>
            <person name="Bobe J."/>
            <person name="Postlethwait J.H."/>
            <person name="Berthelot C."/>
            <person name="Roest Crollius H."/>
            <person name="Guiguen Y."/>
        </authorList>
    </citation>
    <scope>NUCLEOTIDE SEQUENCE</scope>
    <source>
        <strain evidence="9">NC1722</strain>
    </source>
</reference>
<feature type="compositionally biased region" description="Low complexity" evidence="7">
    <location>
        <begin position="267"/>
        <end position="281"/>
    </location>
</feature>
<evidence type="ECO:0000256" key="4">
    <source>
        <dbReference type="ARBA" id="ARBA00022989"/>
    </source>
</evidence>
<dbReference type="Pfam" id="PF05041">
    <property type="entry name" value="Pecanex_C"/>
    <property type="match status" value="1"/>
</dbReference>
<feature type="transmembrane region" description="Helical" evidence="6">
    <location>
        <begin position="59"/>
        <end position="77"/>
    </location>
</feature>
<feature type="region of interest" description="Disordered" evidence="7">
    <location>
        <begin position="232"/>
        <end position="281"/>
    </location>
</feature>
<feature type="transmembrane region" description="Helical" evidence="6">
    <location>
        <begin position="1056"/>
        <end position="1077"/>
    </location>
</feature>
<gene>
    <name evidence="9" type="ORF">AAFF_G00312030</name>
</gene>
<name>A0AAD7SNE7_9TELE</name>
<keyword evidence="3 6" id="KW-0812">Transmembrane</keyword>
<dbReference type="PANTHER" id="PTHR12372">
    <property type="entry name" value="PECANEX"/>
    <property type="match status" value="1"/>
</dbReference>